<organism evidence="1 2">
    <name type="scientific">Capsicum baccatum</name>
    <name type="common">Peruvian pepper</name>
    <dbReference type="NCBI Taxonomy" id="33114"/>
    <lineage>
        <taxon>Eukaryota</taxon>
        <taxon>Viridiplantae</taxon>
        <taxon>Streptophyta</taxon>
        <taxon>Embryophyta</taxon>
        <taxon>Tracheophyta</taxon>
        <taxon>Spermatophyta</taxon>
        <taxon>Magnoliopsida</taxon>
        <taxon>eudicotyledons</taxon>
        <taxon>Gunneridae</taxon>
        <taxon>Pentapetalae</taxon>
        <taxon>asterids</taxon>
        <taxon>lamiids</taxon>
        <taxon>Solanales</taxon>
        <taxon>Solanaceae</taxon>
        <taxon>Solanoideae</taxon>
        <taxon>Capsiceae</taxon>
        <taxon>Capsicum</taxon>
    </lineage>
</organism>
<proteinExistence type="predicted"/>
<reference evidence="2" key="2">
    <citation type="journal article" date="2017" name="J. Anim. Genet.">
        <title>Multiple reference genome sequences of hot pepper reveal the massive evolution of plant disease resistance genes by retroduplication.</title>
        <authorList>
            <person name="Kim S."/>
            <person name="Park J."/>
            <person name="Yeom S.-I."/>
            <person name="Kim Y.-M."/>
            <person name="Seo E."/>
            <person name="Kim K.-T."/>
            <person name="Kim M.-S."/>
            <person name="Lee J.M."/>
            <person name="Cheong K."/>
            <person name="Shin H.-S."/>
            <person name="Kim S.-B."/>
            <person name="Han K."/>
            <person name="Lee J."/>
            <person name="Park M."/>
            <person name="Lee H.-A."/>
            <person name="Lee H.-Y."/>
            <person name="Lee Y."/>
            <person name="Oh S."/>
            <person name="Lee J.H."/>
            <person name="Choi E."/>
            <person name="Choi E."/>
            <person name="Lee S.E."/>
            <person name="Jeon J."/>
            <person name="Kim H."/>
            <person name="Choi G."/>
            <person name="Song H."/>
            <person name="Lee J."/>
            <person name="Lee S.-C."/>
            <person name="Kwon J.-K."/>
            <person name="Lee H.-Y."/>
            <person name="Koo N."/>
            <person name="Hong Y."/>
            <person name="Kim R.W."/>
            <person name="Kang W.-H."/>
            <person name="Huh J.H."/>
            <person name="Kang B.-C."/>
            <person name="Yang T.-J."/>
            <person name="Lee Y.-H."/>
            <person name="Bennetzen J.L."/>
            <person name="Choi D."/>
        </authorList>
    </citation>
    <scope>NUCLEOTIDE SEQUENCE [LARGE SCALE GENOMIC DNA]</scope>
    <source>
        <strain evidence="2">cv. PBC81</strain>
    </source>
</reference>
<gene>
    <name evidence="1" type="ORF">CQW23_11984</name>
</gene>
<dbReference type="AlphaFoldDB" id="A0A2G2WRA2"/>
<dbReference type="Proteomes" id="UP000224567">
    <property type="component" value="Unassembled WGS sequence"/>
</dbReference>
<evidence type="ECO:0000313" key="2">
    <source>
        <dbReference type="Proteomes" id="UP000224567"/>
    </source>
</evidence>
<keyword evidence="2" id="KW-1185">Reference proteome</keyword>
<sequence>MIVDFFLKHPLYVITLDKSDGLINQTEGAIVCVGKQCSNKKNEQRRKLFSKDCVRLIGISPDFEEFGEERVDIICDVTNINIVVKQTYKDKQTLVNVMELHAFMKQFSYRTERSIVVVDGAALKSLYGGTMLIASMLDPGGKAYF</sequence>
<name>A0A2G2WRA2_CAPBA</name>
<comment type="caution">
    <text evidence="1">The sequence shown here is derived from an EMBL/GenBank/DDBJ whole genome shotgun (WGS) entry which is preliminary data.</text>
</comment>
<dbReference type="EMBL" id="MLFT02000005">
    <property type="protein sequence ID" value="PHT47776.1"/>
    <property type="molecule type" value="Genomic_DNA"/>
</dbReference>
<reference evidence="1 2" key="1">
    <citation type="journal article" date="2017" name="Genome Biol.">
        <title>New reference genome sequences of hot pepper reveal the massive evolution of plant disease-resistance genes by retroduplication.</title>
        <authorList>
            <person name="Kim S."/>
            <person name="Park J."/>
            <person name="Yeom S.I."/>
            <person name="Kim Y.M."/>
            <person name="Seo E."/>
            <person name="Kim K.T."/>
            <person name="Kim M.S."/>
            <person name="Lee J.M."/>
            <person name="Cheong K."/>
            <person name="Shin H.S."/>
            <person name="Kim S.B."/>
            <person name="Han K."/>
            <person name="Lee J."/>
            <person name="Park M."/>
            <person name="Lee H.A."/>
            <person name="Lee H.Y."/>
            <person name="Lee Y."/>
            <person name="Oh S."/>
            <person name="Lee J.H."/>
            <person name="Choi E."/>
            <person name="Choi E."/>
            <person name="Lee S.E."/>
            <person name="Jeon J."/>
            <person name="Kim H."/>
            <person name="Choi G."/>
            <person name="Song H."/>
            <person name="Lee J."/>
            <person name="Lee S.C."/>
            <person name="Kwon J.K."/>
            <person name="Lee H.Y."/>
            <person name="Koo N."/>
            <person name="Hong Y."/>
            <person name="Kim R.W."/>
            <person name="Kang W.H."/>
            <person name="Huh J.H."/>
            <person name="Kang B.C."/>
            <person name="Yang T.J."/>
            <person name="Lee Y.H."/>
            <person name="Bennetzen J.L."/>
            <person name="Choi D."/>
        </authorList>
    </citation>
    <scope>NUCLEOTIDE SEQUENCE [LARGE SCALE GENOMIC DNA]</scope>
    <source>
        <strain evidence="2">cv. PBC81</strain>
    </source>
</reference>
<accession>A0A2G2WRA2</accession>
<evidence type="ECO:0000313" key="1">
    <source>
        <dbReference type="EMBL" id="PHT47776.1"/>
    </source>
</evidence>
<protein>
    <submittedName>
        <fullName evidence="1">Uncharacterized protein</fullName>
    </submittedName>
</protein>